<dbReference type="PANTHER" id="PTHR12126">
    <property type="entry name" value="NADH-UBIQUINONE OXIDOREDUCTASE 39 KDA SUBUNIT-RELATED"/>
    <property type="match status" value="1"/>
</dbReference>
<dbReference type="PANTHER" id="PTHR12126:SF5">
    <property type="entry name" value="OS04G0403500 PROTEIN"/>
    <property type="match status" value="1"/>
</dbReference>
<accession>A0A6A4KDA1</accession>
<protein>
    <recommendedName>
        <fullName evidence="3">NAD-dependent epimerase/dehydratase domain-containing protein</fullName>
    </recommendedName>
</protein>
<dbReference type="GO" id="GO:0005739">
    <property type="term" value="C:mitochondrion"/>
    <property type="evidence" value="ECO:0007669"/>
    <property type="project" value="TreeGrafter"/>
</dbReference>
<dbReference type="InterPro" id="IPR051207">
    <property type="entry name" value="ComplexI_NDUFA9_subunit"/>
</dbReference>
<comment type="caution">
    <text evidence="1">The sequence shown here is derived from an EMBL/GenBank/DDBJ whole genome shotgun (WGS) entry which is preliminary data.</text>
</comment>
<evidence type="ECO:0008006" key="3">
    <source>
        <dbReference type="Google" id="ProtNLM"/>
    </source>
</evidence>
<dbReference type="AlphaFoldDB" id="A0A6A4KDA1"/>
<feature type="non-terminal residue" evidence="1">
    <location>
        <position position="1"/>
    </location>
</feature>
<organism evidence="1 2">
    <name type="scientific">Rhododendron williamsianum</name>
    <dbReference type="NCBI Taxonomy" id="262921"/>
    <lineage>
        <taxon>Eukaryota</taxon>
        <taxon>Viridiplantae</taxon>
        <taxon>Streptophyta</taxon>
        <taxon>Embryophyta</taxon>
        <taxon>Tracheophyta</taxon>
        <taxon>Spermatophyta</taxon>
        <taxon>Magnoliopsida</taxon>
        <taxon>eudicotyledons</taxon>
        <taxon>Gunneridae</taxon>
        <taxon>Pentapetalae</taxon>
        <taxon>asterids</taxon>
        <taxon>Ericales</taxon>
        <taxon>Ericaceae</taxon>
        <taxon>Ericoideae</taxon>
        <taxon>Rhodoreae</taxon>
        <taxon>Rhododendron</taxon>
    </lineage>
</organism>
<dbReference type="InterPro" id="IPR036291">
    <property type="entry name" value="NAD(P)-bd_dom_sf"/>
</dbReference>
<proteinExistence type="predicted"/>
<sequence length="499" mass="54649">MSSLSSFAAISTPPPPLKRAASFPCRPSLHFPFPSNNRFDAFMGENDVDVSHSGCSFCRFGVKCSYAKASTKEDTNSSTIDVIADVKPERVVVLGGSGFVGSAICKAAVSQGIEVMSLSRCWNVYAQYHAFIKLGVRASFLHRSMGRSGHLDARHVVFRDVFYANWDEVLPGATAVVSTIGGFGSEEQMQRINGEANVVAVTAAKDYGILEEWQTFYLEDIATIKSDVWEIKALLEKLTFALLGGAYEAYKVDHVLEEVTQIDYEHTAVHEGIQQTKAEFDIAVKEGMSEHSGEDLPLKEVIRVNNTSAHSGEDLPLKEVIRVNNTSAVYAFSGMENVHIEFVISHKFDGANGQMKICIPVFLSGIPKFIFISVHDYNLPSFLLSSGYFTGKRKAESEVLSKYPTSGVVLRPGLIYGKRRVDGFEIPLDLIGQPLERFLSATENFTKPLSSLPGSDLFLAPPVSVDDVALAAINGVVDDDFFGVFTIEQIKEAATKVRV</sequence>
<gene>
    <name evidence="1" type="ORF">C3L33_21877</name>
</gene>
<evidence type="ECO:0000313" key="1">
    <source>
        <dbReference type="EMBL" id="KAE9446223.1"/>
    </source>
</evidence>
<dbReference type="SUPFAM" id="SSF51735">
    <property type="entry name" value="NAD(P)-binding Rossmann-fold domains"/>
    <property type="match status" value="1"/>
</dbReference>
<dbReference type="Gene3D" id="3.40.50.720">
    <property type="entry name" value="NAD(P)-binding Rossmann-like Domain"/>
    <property type="match status" value="2"/>
</dbReference>
<dbReference type="OrthoDB" id="276721at2759"/>
<keyword evidence="2" id="KW-1185">Reference proteome</keyword>
<name>A0A6A4KDA1_9ERIC</name>
<dbReference type="Proteomes" id="UP000428333">
    <property type="component" value="Linkage Group LG13"/>
</dbReference>
<dbReference type="GO" id="GO:0044877">
    <property type="term" value="F:protein-containing complex binding"/>
    <property type="evidence" value="ECO:0007669"/>
    <property type="project" value="TreeGrafter"/>
</dbReference>
<evidence type="ECO:0000313" key="2">
    <source>
        <dbReference type="Proteomes" id="UP000428333"/>
    </source>
</evidence>
<dbReference type="EMBL" id="QEFC01003794">
    <property type="protein sequence ID" value="KAE9446223.1"/>
    <property type="molecule type" value="Genomic_DNA"/>
</dbReference>
<reference evidence="1 2" key="1">
    <citation type="journal article" date="2019" name="Genome Biol. Evol.">
        <title>The Rhododendron genome and chromosomal organization provide insight into shared whole-genome duplications across the heath family (Ericaceae).</title>
        <authorList>
            <person name="Soza V.L."/>
            <person name="Lindsley D."/>
            <person name="Waalkes A."/>
            <person name="Ramage E."/>
            <person name="Patwardhan R.P."/>
            <person name="Burton J.N."/>
            <person name="Adey A."/>
            <person name="Kumar A."/>
            <person name="Qiu R."/>
            <person name="Shendure J."/>
            <person name="Hall B."/>
        </authorList>
    </citation>
    <scope>NUCLEOTIDE SEQUENCE [LARGE SCALE GENOMIC DNA]</scope>
    <source>
        <strain evidence="1">RSF 1966-606</strain>
    </source>
</reference>